<reference evidence="1 2" key="1">
    <citation type="submission" date="2019-02" db="EMBL/GenBank/DDBJ databases">
        <title>The genomic architecture of introgression among sibling species of bacteria.</title>
        <authorList>
            <person name="Cavassim M.I.A."/>
            <person name="Moeskjaer S."/>
            <person name="Moslemi C."/>
            <person name="Fields B."/>
            <person name="Bachmann A."/>
            <person name="Vilhjalmsson B."/>
            <person name="Schierup M.H."/>
            <person name="Young J.P.W."/>
            <person name="Andersen S.U."/>
        </authorList>
    </citation>
    <scope>NUCLEOTIDE SEQUENCE [LARGE SCALE GENOMIC DNA]</scope>
    <source>
        <strain evidence="1 2">SM42</strain>
    </source>
</reference>
<name>A0AAE8Q3K6_9HYPH</name>
<dbReference type="Proteomes" id="UP000291892">
    <property type="component" value="Unassembled WGS sequence"/>
</dbReference>
<sequence>MSNVVELPVITTLPLDPKRVLAGASEREFDRVVLIGRLQDGSEYFASSEPDGGTILWDMERVRHALMKIADDA</sequence>
<dbReference type="AlphaFoldDB" id="A0AAE8Q3K6"/>
<proteinExistence type="predicted"/>
<dbReference type="RefSeq" id="WP_130776005.1">
    <property type="nucleotide sequence ID" value="NZ_SIKX01000009.1"/>
</dbReference>
<gene>
    <name evidence="1" type="ORF">ELG94_39475</name>
</gene>
<accession>A0AAE8Q3K6</accession>
<organism evidence="1 2">
    <name type="scientific">Rhizobium ruizarguesonis</name>
    <dbReference type="NCBI Taxonomy" id="2081791"/>
    <lineage>
        <taxon>Bacteria</taxon>
        <taxon>Pseudomonadati</taxon>
        <taxon>Pseudomonadota</taxon>
        <taxon>Alphaproteobacteria</taxon>
        <taxon>Hyphomicrobiales</taxon>
        <taxon>Rhizobiaceae</taxon>
        <taxon>Rhizobium/Agrobacterium group</taxon>
        <taxon>Rhizobium</taxon>
    </lineage>
</organism>
<protein>
    <submittedName>
        <fullName evidence="1">Uncharacterized protein</fullName>
    </submittedName>
</protein>
<comment type="caution">
    <text evidence="1">The sequence shown here is derived from an EMBL/GenBank/DDBJ whole genome shotgun (WGS) entry which is preliminary data.</text>
</comment>
<evidence type="ECO:0000313" key="2">
    <source>
        <dbReference type="Proteomes" id="UP000291892"/>
    </source>
</evidence>
<evidence type="ECO:0000313" key="1">
    <source>
        <dbReference type="EMBL" id="TBF00956.1"/>
    </source>
</evidence>
<dbReference type="EMBL" id="SIKX01000009">
    <property type="protein sequence ID" value="TBF00956.1"/>
    <property type="molecule type" value="Genomic_DNA"/>
</dbReference>